<dbReference type="PANTHER" id="PTHR12558:SF10">
    <property type="entry name" value="CELL DIVISION CYCLE PROTEIN 23 HOMOLOG"/>
    <property type="match status" value="1"/>
</dbReference>
<protein>
    <submittedName>
        <fullName evidence="3">Anaphase-promoting complex subunit 23</fullName>
    </submittedName>
</protein>
<evidence type="ECO:0000313" key="3">
    <source>
        <dbReference type="EMBL" id="KAF9583164.1"/>
    </source>
</evidence>
<name>A0A9P6KF19_9FUNG</name>
<dbReference type="GO" id="GO:0051301">
    <property type="term" value="P:cell division"/>
    <property type="evidence" value="ECO:0007669"/>
    <property type="project" value="TreeGrafter"/>
</dbReference>
<dbReference type="Proteomes" id="UP000780801">
    <property type="component" value="Unassembled WGS sequence"/>
</dbReference>
<proteinExistence type="predicted"/>
<evidence type="ECO:0000313" key="4">
    <source>
        <dbReference type="Proteomes" id="UP000780801"/>
    </source>
</evidence>
<dbReference type="PROSITE" id="PS50005">
    <property type="entry name" value="TPR"/>
    <property type="match status" value="1"/>
</dbReference>
<accession>A0A9P6KF19</accession>
<dbReference type="GO" id="GO:0045842">
    <property type="term" value="P:positive regulation of mitotic metaphase/anaphase transition"/>
    <property type="evidence" value="ECO:0007669"/>
    <property type="project" value="TreeGrafter"/>
</dbReference>
<dbReference type="Pfam" id="PF13176">
    <property type="entry name" value="TPR_7"/>
    <property type="match status" value="1"/>
</dbReference>
<dbReference type="SUPFAM" id="SSF48452">
    <property type="entry name" value="TPR-like"/>
    <property type="match status" value="1"/>
</dbReference>
<evidence type="ECO:0000256" key="1">
    <source>
        <dbReference type="ARBA" id="ARBA00022803"/>
    </source>
</evidence>
<dbReference type="OrthoDB" id="10262026at2759"/>
<dbReference type="GO" id="GO:0005680">
    <property type="term" value="C:anaphase-promoting complex"/>
    <property type="evidence" value="ECO:0007669"/>
    <property type="project" value="UniProtKB-ARBA"/>
</dbReference>
<keyword evidence="4" id="KW-1185">Reference proteome</keyword>
<dbReference type="Gene3D" id="1.25.40.10">
    <property type="entry name" value="Tetratricopeptide repeat domain"/>
    <property type="match status" value="1"/>
</dbReference>
<dbReference type="InterPro" id="IPR011990">
    <property type="entry name" value="TPR-like_helical_dom_sf"/>
</dbReference>
<keyword evidence="1 2" id="KW-0802">TPR repeat</keyword>
<sequence length="210" mass="24129">MHQICPSQVLYLIDTLNSQHSLLDYNRNDYRAWNGLGQAYEVLKMYPGALENYQRAARLRPYDGQIRCAMAESYESMGRDTDAIKCFERVLVLSGQDMVAIIKLPKLYKKIGDKMNAVRCFRRSLGYLHEYQADSEDTSEACLYLAEYERDGGNVVEASKYAKEALHSSSDRHREEARAMLQGFGHVSEPLLDRVHSCWSDFAAPEDRNR</sequence>
<gene>
    <name evidence="3" type="primary">CDC23_1</name>
    <name evidence="3" type="ORF">BGW38_010122</name>
</gene>
<dbReference type="GO" id="GO:0031145">
    <property type="term" value="P:anaphase-promoting complex-dependent catabolic process"/>
    <property type="evidence" value="ECO:0007669"/>
    <property type="project" value="TreeGrafter"/>
</dbReference>
<evidence type="ECO:0000256" key="2">
    <source>
        <dbReference type="PROSITE-ProRule" id="PRU00339"/>
    </source>
</evidence>
<dbReference type="AlphaFoldDB" id="A0A9P6KF19"/>
<dbReference type="InterPro" id="IPR019734">
    <property type="entry name" value="TPR_rpt"/>
</dbReference>
<feature type="repeat" description="TPR" evidence="2">
    <location>
        <begin position="30"/>
        <end position="63"/>
    </location>
</feature>
<dbReference type="EMBL" id="JAABOA010000791">
    <property type="protein sequence ID" value="KAF9583164.1"/>
    <property type="molecule type" value="Genomic_DNA"/>
</dbReference>
<reference evidence="3" key="1">
    <citation type="journal article" date="2020" name="Fungal Divers.">
        <title>Resolving the Mortierellaceae phylogeny through synthesis of multi-gene phylogenetics and phylogenomics.</title>
        <authorList>
            <person name="Vandepol N."/>
            <person name="Liber J."/>
            <person name="Desiro A."/>
            <person name="Na H."/>
            <person name="Kennedy M."/>
            <person name="Barry K."/>
            <person name="Grigoriev I.V."/>
            <person name="Miller A.N."/>
            <person name="O'Donnell K."/>
            <person name="Stajich J.E."/>
            <person name="Bonito G."/>
        </authorList>
    </citation>
    <scope>NUCLEOTIDE SEQUENCE</scope>
    <source>
        <strain evidence="3">KOD1015</strain>
    </source>
</reference>
<organism evidence="3 4">
    <name type="scientific">Lunasporangiospora selenospora</name>
    <dbReference type="NCBI Taxonomy" id="979761"/>
    <lineage>
        <taxon>Eukaryota</taxon>
        <taxon>Fungi</taxon>
        <taxon>Fungi incertae sedis</taxon>
        <taxon>Mucoromycota</taxon>
        <taxon>Mortierellomycotina</taxon>
        <taxon>Mortierellomycetes</taxon>
        <taxon>Mortierellales</taxon>
        <taxon>Mortierellaceae</taxon>
        <taxon>Lunasporangiospora</taxon>
    </lineage>
</organism>
<comment type="caution">
    <text evidence="3">The sequence shown here is derived from an EMBL/GenBank/DDBJ whole genome shotgun (WGS) entry which is preliminary data.</text>
</comment>
<dbReference type="GO" id="GO:0016567">
    <property type="term" value="P:protein ubiquitination"/>
    <property type="evidence" value="ECO:0007669"/>
    <property type="project" value="TreeGrafter"/>
</dbReference>
<dbReference type="Pfam" id="PF00515">
    <property type="entry name" value="TPR_1"/>
    <property type="match status" value="1"/>
</dbReference>
<dbReference type="PANTHER" id="PTHR12558">
    <property type="entry name" value="CELL DIVISION CYCLE 16,23,27"/>
    <property type="match status" value="1"/>
</dbReference>
<dbReference type="SMART" id="SM00028">
    <property type="entry name" value="TPR"/>
    <property type="match status" value="4"/>
</dbReference>